<comment type="caution">
    <text evidence="1">The sequence shown here is derived from an EMBL/GenBank/DDBJ whole genome shotgun (WGS) entry which is preliminary data.</text>
</comment>
<protein>
    <submittedName>
        <fullName evidence="1">Uncharacterized protein</fullName>
    </submittedName>
</protein>
<dbReference type="EMBL" id="JRPC02000006">
    <property type="protein sequence ID" value="TLE16473.1"/>
    <property type="molecule type" value="Genomic_DNA"/>
</dbReference>
<evidence type="ECO:0000313" key="1">
    <source>
        <dbReference type="EMBL" id="TLE16473.1"/>
    </source>
</evidence>
<organism evidence="1 2">
    <name type="scientific">Helicobacter apodemus</name>
    <dbReference type="NCBI Taxonomy" id="135569"/>
    <lineage>
        <taxon>Bacteria</taxon>
        <taxon>Pseudomonadati</taxon>
        <taxon>Campylobacterota</taxon>
        <taxon>Epsilonproteobacteria</taxon>
        <taxon>Campylobacterales</taxon>
        <taxon>Helicobacteraceae</taxon>
        <taxon>Helicobacter</taxon>
    </lineage>
</organism>
<accession>A0A4U8UI50</accession>
<dbReference type="Proteomes" id="UP000029920">
    <property type="component" value="Unassembled WGS sequence"/>
</dbReference>
<gene>
    <name evidence="1" type="ORF">LS72_003275</name>
</gene>
<sequence length="387" mass="43068">MYSVDSRSGYASYANGFSGDRNNQLSITSFEDKYLQKKKFIQEALHNSKGEGVALANATNNVVDNALKKGSIDSKIDGFSYHQTNSNNALLEPIQTQENKEAIKNIFEKSFIATNDSKPQNISEEILKAYNPLETKGEDIPQNAVSFVDEVSGKTIYVPLNEANAKRLNEKFGSLEKANSYVKGWYYDAAYKVGYLSGDSDGNGSISIDEGIHLKSLVSVINSKYYSIAESIPAREEEQKRFLEQIGFIDNLADFINHSITQDINLDGDLSLKEVMSGDNEMVLFVAKNLHTSEITDIFVIKHFNFSSAGFSFDDFLLNLIGNNQGSINVDEKKDISLETIKVDEIDKWIRGAKKSKDKKHLSFLSSAEQTKLLKADAILVNLLKSS</sequence>
<evidence type="ECO:0000313" key="2">
    <source>
        <dbReference type="Proteomes" id="UP000029920"/>
    </source>
</evidence>
<proteinExistence type="predicted"/>
<keyword evidence="2" id="KW-1185">Reference proteome</keyword>
<dbReference type="AlphaFoldDB" id="A0A4U8UI50"/>
<reference evidence="1 2" key="1">
    <citation type="journal article" date="2014" name="Genome Announc.">
        <title>Draft genome sequences of eight enterohepatic helicobacter species isolated from both laboratory and wild rodents.</title>
        <authorList>
            <person name="Sheh A."/>
            <person name="Shen Z."/>
            <person name="Fox J.G."/>
        </authorList>
    </citation>
    <scope>NUCLEOTIDE SEQUENCE [LARGE SCALE GENOMIC DNA]</scope>
    <source>
        <strain evidence="1 2">MIT-03-7007</strain>
    </source>
</reference>
<name>A0A4U8UI50_9HELI</name>
<dbReference type="RefSeq" id="WP_034553780.1">
    <property type="nucleotide sequence ID" value="NZ_JRPC02000006.1"/>
</dbReference>